<evidence type="ECO:0000313" key="3">
    <source>
        <dbReference type="EMBL" id="PVD27235.1"/>
    </source>
</evidence>
<evidence type="ECO:0000313" key="4">
    <source>
        <dbReference type="Proteomes" id="UP000245119"/>
    </source>
</evidence>
<gene>
    <name evidence="3" type="ORF">C0Q70_12390</name>
</gene>
<evidence type="ECO:0000256" key="2">
    <source>
        <dbReference type="SAM" id="SignalP"/>
    </source>
</evidence>
<name>A0A2T7P1D9_POMCA</name>
<feature type="region of interest" description="Disordered" evidence="1">
    <location>
        <begin position="32"/>
        <end position="90"/>
    </location>
</feature>
<organism evidence="3 4">
    <name type="scientific">Pomacea canaliculata</name>
    <name type="common">Golden apple snail</name>
    <dbReference type="NCBI Taxonomy" id="400727"/>
    <lineage>
        <taxon>Eukaryota</taxon>
        <taxon>Metazoa</taxon>
        <taxon>Spiralia</taxon>
        <taxon>Lophotrochozoa</taxon>
        <taxon>Mollusca</taxon>
        <taxon>Gastropoda</taxon>
        <taxon>Caenogastropoda</taxon>
        <taxon>Architaenioglossa</taxon>
        <taxon>Ampullarioidea</taxon>
        <taxon>Ampullariidae</taxon>
        <taxon>Pomacea</taxon>
    </lineage>
</organism>
<evidence type="ECO:0000256" key="1">
    <source>
        <dbReference type="SAM" id="MobiDB-lite"/>
    </source>
</evidence>
<proteinExistence type="predicted"/>
<accession>A0A2T7P1D9</accession>
<dbReference type="Proteomes" id="UP000245119">
    <property type="component" value="Linkage Group LG7"/>
</dbReference>
<sequence length="90" mass="10115">MKVCVILVVVGIAMASAEYDRREAFPAGVWGAEERREASPGWDDWAAKERREASPGWDDWAAKERREASPGWDDWAAKERREASPGLQSP</sequence>
<dbReference type="STRING" id="400727.A0A2T7P1D9"/>
<feature type="signal peptide" evidence="2">
    <location>
        <begin position="1"/>
        <end position="17"/>
    </location>
</feature>
<feature type="chain" id="PRO_5015768201" evidence="2">
    <location>
        <begin position="18"/>
        <end position="90"/>
    </location>
</feature>
<dbReference type="EMBL" id="PZQS01000007">
    <property type="protein sequence ID" value="PVD27235.1"/>
    <property type="molecule type" value="Genomic_DNA"/>
</dbReference>
<reference evidence="3 4" key="1">
    <citation type="submission" date="2018-04" db="EMBL/GenBank/DDBJ databases">
        <title>The genome of golden apple snail Pomacea canaliculata provides insight into stress tolerance and invasive adaptation.</title>
        <authorList>
            <person name="Liu C."/>
            <person name="Liu B."/>
            <person name="Ren Y."/>
            <person name="Zhang Y."/>
            <person name="Wang H."/>
            <person name="Li S."/>
            <person name="Jiang F."/>
            <person name="Yin L."/>
            <person name="Zhang G."/>
            <person name="Qian W."/>
            <person name="Fan W."/>
        </authorList>
    </citation>
    <scope>NUCLEOTIDE SEQUENCE [LARGE SCALE GENOMIC DNA]</scope>
    <source>
        <strain evidence="3">SZHN2017</strain>
        <tissue evidence="3">Muscle</tissue>
    </source>
</reference>
<keyword evidence="4" id="KW-1185">Reference proteome</keyword>
<protein>
    <submittedName>
        <fullName evidence="3">Uncharacterized protein</fullName>
    </submittedName>
</protein>
<comment type="caution">
    <text evidence="3">The sequence shown here is derived from an EMBL/GenBank/DDBJ whole genome shotgun (WGS) entry which is preliminary data.</text>
</comment>
<keyword evidence="2" id="KW-0732">Signal</keyword>
<dbReference type="AlphaFoldDB" id="A0A2T7P1D9"/>